<reference evidence="1 2" key="1">
    <citation type="journal article" date="2018" name="J. Allergy Clin. Immunol.">
        <title>High-quality assembly of Dermatophagoides pteronyssinus genome and transcriptome reveals a wide range of novel allergens.</title>
        <authorList>
            <person name="Liu X.Y."/>
            <person name="Yang K.Y."/>
            <person name="Wang M.Q."/>
            <person name="Kwok J.S."/>
            <person name="Zeng X."/>
            <person name="Yang Z."/>
            <person name="Xiao X.J."/>
            <person name="Lau C.P."/>
            <person name="Li Y."/>
            <person name="Huang Z.M."/>
            <person name="Ba J.G."/>
            <person name="Yim A.K."/>
            <person name="Ouyang C.Y."/>
            <person name="Ngai S.M."/>
            <person name="Chan T.F."/>
            <person name="Leung E.L."/>
            <person name="Liu L."/>
            <person name="Liu Z.G."/>
            <person name="Tsui S.K."/>
        </authorList>
    </citation>
    <scope>NUCLEOTIDE SEQUENCE [LARGE SCALE GENOMIC DNA]</scope>
    <source>
        <strain evidence="1">Derp</strain>
    </source>
</reference>
<keyword evidence="2" id="KW-1185">Reference proteome</keyword>
<name>A0ABQ8JIP2_DERPT</name>
<evidence type="ECO:0000313" key="2">
    <source>
        <dbReference type="Proteomes" id="UP000887458"/>
    </source>
</evidence>
<reference evidence="1 2" key="2">
    <citation type="journal article" date="2022" name="Mol. Biol. Evol.">
        <title>Comparative Genomics Reveals Insights into the Divergent Evolution of Astigmatic Mites and Household Pest Adaptations.</title>
        <authorList>
            <person name="Xiong Q."/>
            <person name="Wan A.T."/>
            <person name="Liu X."/>
            <person name="Fung C.S."/>
            <person name="Xiao X."/>
            <person name="Malainual N."/>
            <person name="Hou J."/>
            <person name="Wang L."/>
            <person name="Wang M."/>
            <person name="Yang K.Y."/>
            <person name="Cui Y."/>
            <person name="Leung E.L."/>
            <person name="Nong W."/>
            <person name="Shin S.K."/>
            <person name="Au S.W."/>
            <person name="Jeong K.Y."/>
            <person name="Chew F.T."/>
            <person name="Hui J.H."/>
            <person name="Leung T.F."/>
            <person name="Tungtrongchitr A."/>
            <person name="Zhong N."/>
            <person name="Liu Z."/>
            <person name="Tsui S.K."/>
        </authorList>
    </citation>
    <scope>NUCLEOTIDE SEQUENCE [LARGE SCALE GENOMIC DNA]</scope>
    <source>
        <strain evidence="1">Derp</strain>
    </source>
</reference>
<evidence type="ECO:0000313" key="1">
    <source>
        <dbReference type="EMBL" id="KAH9422473.1"/>
    </source>
</evidence>
<dbReference type="Proteomes" id="UP000887458">
    <property type="component" value="Unassembled WGS sequence"/>
</dbReference>
<accession>A0ABQ8JIP2</accession>
<protein>
    <submittedName>
        <fullName evidence="1">Uncharacterized protein</fullName>
    </submittedName>
</protein>
<proteinExistence type="predicted"/>
<comment type="caution">
    <text evidence="1">The sequence shown here is derived from an EMBL/GenBank/DDBJ whole genome shotgun (WGS) entry which is preliminary data.</text>
</comment>
<gene>
    <name evidence="1" type="ORF">DERP_003149</name>
</gene>
<sequence>MNIQYFVINEHQINLKKKFLSWIVSREKNQGGVEQCWNLDFKYYFLEKILNFVSSDGAEKISQRNKNEKKNNLFVTAALFVLKLSD</sequence>
<dbReference type="EMBL" id="NJHN03000036">
    <property type="protein sequence ID" value="KAH9422473.1"/>
    <property type="molecule type" value="Genomic_DNA"/>
</dbReference>
<organism evidence="1 2">
    <name type="scientific">Dermatophagoides pteronyssinus</name>
    <name type="common">European house dust mite</name>
    <dbReference type="NCBI Taxonomy" id="6956"/>
    <lineage>
        <taxon>Eukaryota</taxon>
        <taxon>Metazoa</taxon>
        <taxon>Ecdysozoa</taxon>
        <taxon>Arthropoda</taxon>
        <taxon>Chelicerata</taxon>
        <taxon>Arachnida</taxon>
        <taxon>Acari</taxon>
        <taxon>Acariformes</taxon>
        <taxon>Sarcoptiformes</taxon>
        <taxon>Astigmata</taxon>
        <taxon>Psoroptidia</taxon>
        <taxon>Analgoidea</taxon>
        <taxon>Pyroglyphidae</taxon>
        <taxon>Dermatophagoidinae</taxon>
        <taxon>Dermatophagoides</taxon>
    </lineage>
</organism>